<feature type="transmembrane region" description="Helical" evidence="6">
    <location>
        <begin position="222"/>
        <end position="241"/>
    </location>
</feature>
<keyword evidence="5" id="KW-0560">Oxidoreductase</keyword>
<dbReference type="PRINTS" id="PR00385">
    <property type="entry name" value="P450"/>
</dbReference>
<evidence type="ECO:0000313" key="7">
    <source>
        <dbReference type="Proteomes" id="UP000504603"/>
    </source>
</evidence>
<feature type="transmembrane region" description="Helical" evidence="6">
    <location>
        <begin position="16"/>
        <end position="34"/>
    </location>
</feature>
<feature type="binding site" description="axial binding residue" evidence="4">
    <location>
        <position position="459"/>
    </location>
    <ligand>
        <name>heme</name>
        <dbReference type="ChEBI" id="CHEBI:30413"/>
    </ligand>
    <ligandPart>
        <name>Fe</name>
        <dbReference type="ChEBI" id="CHEBI:18248"/>
    </ligandPart>
</feature>
<dbReference type="AlphaFoldDB" id="A0A6J1C631"/>
<evidence type="ECO:0000313" key="8">
    <source>
        <dbReference type="RefSeq" id="XP_022137054.1"/>
    </source>
</evidence>
<dbReference type="KEGG" id="mcha:111008616"/>
<dbReference type="Pfam" id="PF00067">
    <property type="entry name" value="p450"/>
    <property type="match status" value="1"/>
</dbReference>
<proteinExistence type="inferred from homology"/>
<dbReference type="InterPro" id="IPR001128">
    <property type="entry name" value="Cyt_P450"/>
</dbReference>
<dbReference type="PANTHER" id="PTHR47955:SF15">
    <property type="entry name" value="CYTOCHROME P450 71A2-LIKE"/>
    <property type="match status" value="1"/>
</dbReference>
<dbReference type="FunFam" id="1.10.630.10:FF:000011">
    <property type="entry name" value="Cytochrome P450 83B1"/>
    <property type="match status" value="1"/>
</dbReference>
<dbReference type="InterPro" id="IPR036396">
    <property type="entry name" value="Cyt_P450_sf"/>
</dbReference>
<evidence type="ECO:0000256" key="2">
    <source>
        <dbReference type="ARBA" id="ARBA00022723"/>
    </source>
</evidence>
<evidence type="ECO:0000256" key="5">
    <source>
        <dbReference type="RuleBase" id="RU000461"/>
    </source>
</evidence>
<sequence>MDPISKFEQIWQQFDLIPFSLCIFFFFLVLLKLLKPKNNTKNFPPSPPKLPIIGNLHQLGSLPHQSLAALSDKHGPLMFLKLGQAPTLVVSSAEMAREVMKTHDLNFSDRPQTTAAKILLYGFKDVGFAPYGEYWRQARKICALELFSAKRVESFQYVRDEEVAVLVNRIRRGCVGGDGEGSVNLAQLFLSTSNNIVSRCMMGDKFEDENGKSRFGDISRRVMVLLTAFCFADFFPALWWIDVVRGFNGELKKCFTTLDAFFSKVVEEHKAKMIGGGELCDESKRDFMDSMLQLILQDDMVDYRFSLDNLKAIVLDMFVGGSDTTATGLEWTMTELMRNPSVMKKVQEEVRKIVGNKEKIEMEDIQNMPYMNCVIKESLRLHPPVPLLVPREAIGDVEIEGYHIPSKTRVFVNAWKIHRDPNIWERPNEFIPERFMENSIDYKGQDFDFIPFGSGRRICPGKSFGIASFEYALANLLYWFDWKLPHGSKELDVEEENGLTVRKKIPLHLNPISYI</sequence>
<keyword evidence="7" id="KW-1185">Reference proteome</keyword>
<reference evidence="8" key="1">
    <citation type="submission" date="2025-08" db="UniProtKB">
        <authorList>
            <consortium name="RefSeq"/>
        </authorList>
    </citation>
    <scope>IDENTIFICATION</scope>
    <source>
        <strain evidence="8">OHB3-1</strain>
    </source>
</reference>
<dbReference type="OrthoDB" id="1470350at2759"/>
<keyword evidence="6" id="KW-0812">Transmembrane</keyword>
<keyword evidence="6" id="KW-1133">Transmembrane helix</keyword>
<dbReference type="RefSeq" id="XP_022137054.1">
    <property type="nucleotide sequence ID" value="XM_022281362.1"/>
</dbReference>
<accession>A0A6J1C631</accession>
<keyword evidence="2 4" id="KW-0479">Metal-binding</keyword>
<name>A0A6J1C631_MOMCH</name>
<dbReference type="CDD" id="cd11072">
    <property type="entry name" value="CYP71-like"/>
    <property type="match status" value="1"/>
</dbReference>
<dbReference type="GO" id="GO:0016705">
    <property type="term" value="F:oxidoreductase activity, acting on paired donors, with incorporation or reduction of molecular oxygen"/>
    <property type="evidence" value="ECO:0007669"/>
    <property type="project" value="InterPro"/>
</dbReference>
<dbReference type="PRINTS" id="PR00463">
    <property type="entry name" value="EP450I"/>
</dbReference>
<keyword evidence="4 5" id="KW-0349">Heme</keyword>
<dbReference type="GO" id="GO:0005506">
    <property type="term" value="F:iron ion binding"/>
    <property type="evidence" value="ECO:0007669"/>
    <property type="project" value="InterPro"/>
</dbReference>
<comment type="similarity">
    <text evidence="1 5">Belongs to the cytochrome P450 family.</text>
</comment>
<evidence type="ECO:0000256" key="1">
    <source>
        <dbReference type="ARBA" id="ARBA00010617"/>
    </source>
</evidence>
<evidence type="ECO:0000256" key="4">
    <source>
        <dbReference type="PIRSR" id="PIRSR602401-1"/>
    </source>
</evidence>
<protein>
    <submittedName>
        <fullName evidence="8">Cytochrome P450 71A1-like</fullName>
    </submittedName>
</protein>
<dbReference type="PROSITE" id="PS00086">
    <property type="entry name" value="CYTOCHROME_P450"/>
    <property type="match status" value="1"/>
</dbReference>
<gene>
    <name evidence="8" type="primary">LOC111008616</name>
</gene>
<keyword evidence="6" id="KW-0472">Membrane</keyword>
<dbReference type="GO" id="GO:0004497">
    <property type="term" value="F:monooxygenase activity"/>
    <property type="evidence" value="ECO:0007669"/>
    <property type="project" value="UniProtKB-KW"/>
</dbReference>
<dbReference type="InterPro" id="IPR017972">
    <property type="entry name" value="Cyt_P450_CS"/>
</dbReference>
<dbReference type="SUPFAM" id="SSF48264">
    <property type="entry name" value="Cytochrome P450"/>
    <property type="match status" value="1"/>
</dbReference>
<evidence type="ECO:0000256" key="3">
    <source>
        <dbReference type="ARBA" id="ARBA00023004"/>
    </source>
</evidence>
<organism evidence="7 8">
    <name type="scientific">Momordica charantia</name>
    <name type="common">Bitter gourd</name>
    <name type="synonym">Balsam pear</name>
    <dbReference type="NCBI Taxonomy" id="3673"/>
    <lineage>
        <taxon>Eukaryota</taxon>
        <taxon>Viridiplantae</taxon>
        <taxon>Streptophyta</taxon>
        <taxon>Embryophyta</taxon>
        <taxon>Tracheophyta</taxon>
        <taxon>Spermatophyta</taxon>
        <taxon>Magnoliopsida</taxon>
        <taxon>eudicotyledons</taxon>
        <taxon>Gunneridae</taxon>
        <taxon>Pentapetalae</taxon>
        <taxon>rosids</taxon>
        <taxon>fabids</taxon>
        <taxon>Cucurbitales</taxon>
        <taxon>Cucurbitaceae</taxon>
        <taxon>Momordiceae</taxon>
        <taxon>Momordica</taxon>
    </lineage>
</organism>
<dbReference type="Gene3D" id="1.10.630.10">
    <property type="entry name" value="Cytochrome P450"/>
    <property type="match status" value="1"/>
</dbReference>
<comment type="cofactor">
    <cofactor evidence="4">
        <name>heme</name>
        <dbReference type="ChEBI" id="CHEBI:30413"/>
    </cofactor>
</comment>
<dbReference type="GeneID" id="111008616"/>
<dbReference type="Proteomes" id="UP000504603">
    <property type="component" value="Unplaced"/>
</dbReference>
<dbReference type="GO" id="GO:0020037">
    <property type="term" value="F:heme binding"/>
    <property type="evidence" value="ECO:0007669"/>
    <property type="project" value="InterPro"/>
</dbReference>
<dbReference type="InterPro" id="IPR002401">
    <property type="entry name" value="Cyt_P450_E_grp-I"/>
</dbReference>
<keyword evidence="3 4" id="KW-0408">Iron</keyword>
<evidence type="ECO:0000256" key="6">
    <source>
        <dbReference type="SAM" id="Phobius"/>
    </source>
</evidence>
<dbReference type="PANTHER" id="PTHR47955">
    <property type="entry name" value="CYTOCHROME P450 FAMILY 71 PROTEIN"/>
    <property type="match status" value="1"/>
</dbReference>
<keyword evidence="5" id="KW-0503">Monooxygenase</keyword>